<dbReference type="CDD" id="cd06460">
    <property type="entry name" value="M32_Taq"/>
    <property type="match status" value="1"/>
</dbReference>
<keyword evidence="1" id="KW-0482">Metalloprotease</keyword>
<protein>
    <recommendedName>
        <fullName evidence="1">Metal-dependent carboxypeptidase</fullName>
        <ecNumber evidence="1">3.4.17.19</ecNumber>
    </recommendedName>
</protein>
<keyword evidence="1" id="KW-0378">Hydrolase</keyword>
<comment type="similarity">
    <text evidence="1">Belongs to the peptidase M32 family.</text>
</comment>
<feature type="active site" description="Proton donor/acceptor" evidence="3">
    <location>
        <position position="298"/>
    </location>
</feature>
<dbReference type="PANTHER" id="PTHR34217:SF1">
    <property type="entry name" value="CARBOXYPEPTIDASE 1"/>
    <property type="match status" value="1"/>
</dbReference>
<dbReference type="EC" id="3.4.17.19" evidence="1"/>
<evidence type="ECO:0000256" key="3">
    <source>
        <dbReference type="PIRSR" id="PIRSR006615-2"/>
    </source>
</evidence>
<dbReference type="Gene3D" id="1.10.1370.30">
    <property type="match status" value="1"/>
</dbReference>
<comment type="catalytic activity">
    <reaction evidence="1">
        <text>Release of a C-terminal amino acid with broad specificity, except for -Pro.</text>
        <dbReference type="EC" id="3.4.17.19"/>
    </reaction>
</comment>
<keyword evidence="2" id="KW-0862">Zinc</keyword>
<evidence type="ECO:0000313" key="4">
    <source>
        <dbReference type="EMBL" id="EGF28151.1"/>
    </source>
</evidence>
<accession>F2AQA3</accession>
<dbReference type="GO" id="GO:0046872">
    <property type="term" value="F:metal ion binding"/>
    <property type="evidence" value="ECO:0007669"/>
    <property type="project" value="UniProtKB-KW"/>
</dbReference>
<dbReference type="GO" id="GO:0004181">
    <property type="term" value="F:metallocarboxypeptidase activity"/>
    <property type="evidence" value="ECO:0007669"/>
    <property type="project" value="UniProtKB-UniRule"/>
</dbReference>
<comment type="caution">
    <text evidence="4">The sequence shown here is derived from an EMBL/GenBank/DDBJ whole genome shotgun (WGS) entry which is preliminary data.</text>
</comment>
<feature type="binding site" evidence="2">
    <location>
        <position position="327"/>
    </location>
    <ligand>
        <name>Zn(2+)</name>
        <dbReference type="ChEBI" id="CHEBI:29105"/>
        <note>catalytic</note>
    </ligand>
</feature>
<sequence>MTTSSARTFVPEIFSGTVQMSQTQMNQTTSDHASTFDALCQTFRDAAKLSTTADLLEWDERTGMPRGGAEYRAEQVAHLRGLVHTLQTAPVIEEQLASLADWDAASDPHSDIGATLKCLADDYRRQCKLPSDLVQRTASCCVRGQGQWDAARKADDYSMFQPVLDEMLALKRETGELLKTDDQTVYEALLDEFEPGAKAAALTKTFADLRTELVALIGEIKESPRQVDTSLITQKFPIEAQRAFSHLLAEAIGFDFNRGRLDETSHPFCTTIGPSDCRILTRYEPNFLPTSIFGTLHEAGHGLYEQGMRDDWFGLPPGSYASLGIHESQSRMWENLVGRTLPFWEHFTPQIQKHFPSELGQATAAELHRCFNSVSPSLIRVEADEATYNLHIIVRFELEQALISGELSTNDLPVAWADAYEQVIGVRPPSAADGVLQDVHWSAGLIGYFPTYTLGNLAAAQLYDAAKQSLGDIDSMVREGNFAPLRNWLVENVHRIGRTRTADELVEQASGKPLSAEPLIQSLRTRYSQVYDLT</sequence>
<dbReference type="PRINTS" id="PR00998">
    <property type="entry name" value="CRBOXYPTASET"/>
</dbReference>
<gene>
    <name evidence="4" type="ORF">RBWH47_02424</name>
</gene>
<dbReference type="RefSeq" id="WP_007325814.1">
    <property type="nucleotide sequence ID" value="NZ_AFAR01000110.1"/>
</dbReference>
<keyword evidence="1 2" id="KW-0479">Metal-binding</keyword>
<dbReference type="EMBL" id="AFAR01000110">
    <property type="protein sequence ID" value="EGF28151.1"/>
    <property type="molecule type" value="Genomic_DNA"/>
</dbReference>
<dbReference type="PIRSF" id="PIRSF006615">
    <property type="entry name" value="Zn_crbxpep_Taq"/>
    <property type="match status" value="1"/>
</dbReference>
<keyword evidence="1" id="KW-0645">Protease</keyword>
<keyword evidence="1 4" id="KW-0121">Carboxypeptidase</keyword>
<dbReference type="SUPFAM" id="SSF55486">
    <property type="entry name" value="Metalloproteases ('zincins'), catalytic domain"/>
    <property type="match status" value="1"/>
</dbReference>
<comment type="function">
    <text evidence="1">Broad specificity carboxypetidase that releases amino acids sequentially from the C-terminus, including neutral, aromatic, polar and basic residues.</text>
</comment>
<dbReference type="GO" id="GO:0006508">
    <property type="term" value="P:proteolysis"/>
    <property type="evidence" value="ECO:0007669"/>
    <property type="project" value="UniProtKB-UniRule"/>
</dbReference>
<proteinExistence type="inferred from homology"/>
<dbReference type="PROSITE" id="PS52034">
    <property type="entry name" value="PEPTIDASE_M32"/>
    <property type="match status" value="1"/>
</dbReference>
<reference evidence="4 5" key="1">
    <citation type="journal article" date="2013" name="Mar. Genomics">
        <title>Expression of sulfatases in Rhodopirellula baltica and the diversity of sulfatases in the genus Rhodopirellula.</title>
        <authorList>
            <person name="Wegner C.E."/>
            <person name="Richter-Heitmann T."/>
            <person name="Klindworth A."/>
            <person name="Klockow C."/>
            <person name="Richter M."/>
            <person name="Achstetter T."/>
            <person name="Glockner F.O."/>
            <person name="Harder J."/>
        </authorList>
    </citation>
    <scope>NUCLEOTIDE SEQUENCE [LARGE SCALE GENOMIC DNA]</scope>
    <source>
        <strain evidence="4 5">WH47</strain>
    </source>
</reference>
<evidence type="ECO:0000313" key="5">
    <source>
        <dbReference type="Proteomes" id="UP000006222"/>
    </source>
</evidence>
<organism evidence="4 5">
    <name type="scientific">Rhodopirellula baltica WH47</name>
    <dbReference type="NCBI Taxonomy" id="991778"/>
    <lineage>
        <taxon>Bacteria</taxon>
        <taxon>Pseudomonadati</taxon>
        <taxon>Planctomycetota</taxon>
        <taxon>Planctomycetia</taxon>
        <taxon>Pirellulales</taxon>
        <taxon>Pirellulaceae</taxon>
        <taxon>Rhodopirellula</taxon>
    </lineage>
</organism>
<feature type="binding site" evidence="2">
    <location>
        <position position="297"/>
    </location>
    <ligand>
        <name>Zn(2+)</name>
        <dbReference type="ChEBI" id="CHEBI:29105"/>
        <note>catalytic</note>
    </ligand>
</feature>
<evidence type="ECO:0000256" key="1">
    <source>
        <dbReference type="PIRNR" id="PIRNR006615"/>
    </source>
</evidence>
<dbReference type="Pfam" id="PF02074">
    <property type="entry name" value="Peptidase_M32"/>
    <property type="match status" value="1"/>
</dbReference>
<feature type="binding site" evidence="2">
    <location>
        <position position="301"/>
    </location>
    <ligand>
        <name>Zn(2+)</name>
        <dbReference type="ChEBI" id="CHEBI:29105"/>
        <note>catalytic</note>
    </ligand>
</feature>
<dbReference type="PANTHER" id="PTHR34217">
    <property type="entry name" value="METAL-DEPENDENT CARBOXYPEPTIDASE"/>
    <property type="match status" value="1"/>
</dbReference>
<comment type="cofactor">
    <cofactor evidence="2">
        <name>Zn(2+)</name>
        <dbReference type="ChEBI" id="CHEBI:29105"/>
    </cofactor>
    <text evidence="2">Binds 1 zinc ion per subunit.</text>
</comment>
<dbReference type="AlphaFoldDB" id="F2AQA3"/>
<dbReference type="PATRIC" id="fig|991778.3.peg.1986"/>
<dbReference type="InterPro" id="IPR001333">
    <property type="entry name" value="Peptidase_M32_Taq"/>
</dbReference>
<dbReference type="Proteomes" id="UP000006222">
    <property type="component" value="Unassembled WGS sequence"/>
</dbReference>
<evidence type="ECO:0000256" key="2">
    <source>
        <dbReference type="PIRSR" id="PIRSR006615-1"/>
    </source>
</evidence>
<name>F2AQA3_RHOBT</name>